<evidence type="ECO:0000313" key="4">
    <source>
        <dbReference type="Proteomes" id="UP000324832"/>
    </source>
</evidence>
<sequence>MERLPVRVSPCGLRVRADDAVGSLLYKDVSGGDEDPDCAHQRHLQEVAADLQRSQKGINGWRDYSPRVVFPMGYPGPLGARRPCRHDRTDPRQRPDSEPSEDSADTSDEIQG</sequence>
<reference evidence="2 4" key="1">
    <citation type="submission" date="2017-07" db="EMBL/GenBank/DDBJ databases">
        <authorList>
            <person name="Talla V."/>
            <person name="Backstrom N."/>
        </authorList>
    </citation>
    <scope>NUCLEOTIDE SEQUENCE [LARGE SCALE GENOMIC DNA]</scope>
</reference>
<gene>
    <name evidence="2" type="ORF">LSINAPIS_LOCUS5364</name>
    <name evidence="3" type="ORF">LSINAPIS_LOCUS5502</name>
</gene>
<accession>A0A5E4Q696</accession>
<organism evidence="2 4">
    <name type="scientific">Leptidea sinapis</name>
    <dbReference type="NCBI Taxonomy" id="189913"/>
    <lineage>
        <taxon>Eukaryota</taxon>
        <taxon>Metazoa</taxon>
        <taxon>Ecdysozoa</taxon>
        <taxon>Arthropoda</taxon>
        <taxon>Hexapoda</taxon>
        <taxon>Insecta</taxon>
        <taxon>Pterygota</taxon>
        <taxon>Neoptera</taxon>
        <taxon>Endopterygota</taxon>
        <taxon>Lepidoptera</taxon>
        <taxon>Glossata</taxon>
        <taxon>Ditrysia</taxon>
        <taxon>Papilionoidea</taxon>
        <taxon>Pieridae</taxon>
        <taxon>Dismorphiinae</taxon>
        <taxon>Leptidea</taxon>
    </lineage>
</organism>
<proteinExistence type="predicted"/>
<dbReference type="EMBL" id="FZQP02001523">
    <property type="protein sequence ID" value="VVC93102.1"/>
    <property type="molecule type" value="Genomic_DNA"/>
</dbReference>
<feature type="compositionally biased region" description="Basic and acidic residues" evidence="1">
    <location>
        <begin position="86"/>
        <end position="97"/>
    </location>
</feature>
<evidence type="ECO:0000256" key="1">
    <source>
        <dbReference type="SAM" id="MobiDB-lite"/>
    </source>
</evidence>
<protein>
    <submittedName>
        <fullName evidence="2">Uncharacterized protein</fullName>
    </submittedName>
</protein>
<name>A0A5E4Q696_9NEOP</name>
<dbReference type="EMBL" id="FZQP02001579">
    <property type="protein sequence ID" value="VVC93277.1"/>
    <property type="molecule type" value="Genomic_DNA"/>
</dbReference>
<evidence type="ECO:0000313" key="2">
    <source>
        <dbReference type="EMBL" id="VVC93102.1"/>
    </source>
</evidence>
<dbReference type="Proteomes" id="UP000324832">
    <property type="component" value="Unassembled WGS sequence"/>
</dbReference>
<feature type="compositionally biased region" description="Acidic residues" evidence="1">
    <location>
        <begin position="98"/>
        <end position="112"/>
    </location>
</feature>
<feature type="region of interest" description="Disordered" evidence="1">
    <location>
        <begin position="72"/>
        <end position="112"/>
    </location>
</feature>
<keyword evidence="4" id="KW-1185">Reference proteome</keyword>
<dbReference type="AlphaFoldDB" id="A0A5E4Q696"/>
<evidence type="ECO:0000313" key="3">
    <source>
        <dbReference type="EMBL" id="VVC93277.1"/>
    </source>
</evidence>